<proteinExistence type="predicted"/>
<evidence type="ECO:0000313" key="3">
    <source>
        <dbReference type="Proteomes" id="UP001211689"/>
    </source>
</evidence>
<feature type="chain" id="PRO_5047098108" evidence="1">
    <location>
        <begin position="22"/>
        <end position="57"/>
    </location>
</feature>
<protein>
    <submittedName>
        <fullName evidence="2">Uncharacterized protein</fullName>
    </submittedName>
</protein>
<gene>
    <name evidence="2" type="ORF">NNO07_08645</name>
</gene>
<name>A0ABT4Y399_METRE</name>
<dbReference type="EMBL" id="JANEWF010000006">
    <property type="protein sequence ID" value="MDA8483137.1"/>
    <property type="molecule type" value="Genomic_DNA"/>
</dbReference>
<reference evidence="2 3" key="1">
    <citation type="submission" date="2022-07" db="EMBL/GenBank/DDBJ databases">
        <title>Genome Analysis of Selected Gammaproteobacteria from Nigerian Food snails.</title>
        <authorList>
            <person name="Okafor A.C."/>
        </authorList>
    </citation>
    <scope>NUCLEOTIDE SEQUENCE [LARGE SCALE GENOMIC DNA]</scope>
    <source>
        <strain evidence="2 3">Awg 2</strain>
    </source>
</reference>
<accession>A0ABT4Y399</accession>
<keyword evidence="3" id="KW-1185">Reference proteome</keyword>
<evidence type="ECO:0000256" key="1">
    <source>
        <dbReference type="SAM" id="SignalP"/>
    </source>
</evidence>
<comment type="caution">
    <text evidence="2">The sequence shown here is derived from an EMBL/GenBank/DDBJ whole genome shotgun (WGS) entry which is preliminary data.</text>
</comment>
<sequence length="57" mass="6214">MKTRKKLCLALIICAFGAAYAAMMMRPLPQPLAATYYCQPSYSTCFVPVPTIGSLLP</sequence>
<keyword evidence="1" id="KW-0732">Signal</keyword>
<evidence type="ECO:0000313" key="2">
    <source>
        <dbReference type="EMBL" id="MDA8483137.1"/>
    </source>
</evidence>
<feature type="signal peptide" evidence="1">
    <location>
        <begin position="1"/>
        <end position="21"/>
    </location>
</feature>
<organism evidence="2 3">
    <name type="scientific">Metapseudomonas resinovorans</name>
    <name type="common">Pseudomonas resinovorans</name>
    <dbReference type="NCBI Taxonomy" id="53412"/>
    <lineage>
        <taxon>Bacteria</taxon>
        <taxon>Pseudomonadati</taxon>
        <taxon>Pseudomonadota</taxon>
        <taxon>Gammaproteobacteria</taxon>
        <taxon>Pseudomonadales</taxon>
        <taxon>Pseudomonadaceae</taxon>
        <taxon>Metapseudomonas</taxon>
    </lineage>
</organism>
<dbReference type="RefSeq" id="WP_190827416.1">
    <property type="nucleotide sequence ID" value="NZ_JANEWF010000006.1"/>
</dbReference>
<dbReference type="Proteomes" id="UP001211689">
    <property type="component" value="Unassembled WGS sequence"/>
</dbReference>